<organism evidence="3 4">
    <name type="scientific">Paenibacillus albiflavus</name>
    <dbReference type="NCBI Taxonomy" id="2545760"/>
    <lineage>
        <taxon>Bacteria</taxon>
        <taxon>Bacillati</taxon>
        <taxon>Bacillota</taxon>
        <taxon>Bacilli</taxon>
        <taxon>Bacillales</taxon>
        <taxon>Paenibacillaceae</taxon>
        <taxon>Paenibacillus</taxon>
    </lineage>
</organism>
<dbReference type="InterPro" id="IPR023346">
    <property type="entry name" value="Lysozyme-like_dom_sf"/>
</dbReference>
<reference evidence="3 4" key="1">
    <citation type="submission" date="2019-03" db="EMBL/GenBank/DDBJ databases">
        <authorList>
            <person name="Kim M.K.M."/>
        </authorList>
    </citation>
    <scope>NUCLEOTIDE SEQUENCE [LARGE SCALE GENOMIC DNA]</scope>
    <source>
        <strain evidence="3 4">18JY21-1</strain>
    </source>
</reference>
<evidence type="ECO:0000256" key="1">
    <source>
        <dbReference type="ARBA" id="ARBA00007734"/>
    </source>
</evidence>
<protein>
    <submittedName>
        <fullName evidence="3">Lytic transglycosylase domain-containing protein</fullName>
    </submittedName>
</protein>
<dbReference type="Gene3D" id="1.10.530.10">
    <property type="match status" value="1"/>
</dbReference>
<dbReference type="Proteomes" id="UP000295418">
    <property type="component" value="Unassembled WGS sequence"/>
</dbReference>
<dbReference type="PANTHER" id="PTHR37423:SF2">
    <property type="entry name" value="MEMBRANE-BOUND LYTIC MUREIN TRANSGLYCOSYLASE C"/>
    <property type="match status" value="1"/>
</dbReference>
<dbReference type="PROSITE" id="PS00922">
    <property type="entry name" value="TRANSGLYCOSYLASE"/>
    <property type="match status" value="1"/>
</dbReference>
<dbReference type="InterPro" id="IPR000189">
    <property type="entry name" value="Transglyc_AS"/>
</dbReference>
<dbReference type="GO" id="GO:0016020">
    <property type="term" value="C:membrane"/>
    <property type="evidence" value="ECO:0007669"/>
    <property type="project" value="InterPro"/>
</dbReference>
<dbReference type="GO" id="GO:0008933">
    <property type="term" value="F:peptidoglycan lytic transglycosylase activity"/>
    <property type="evidence" value="ECO:0007669"/>
    <property type="project" value="InterPro"/>
</dbReference>
<dbReference type="RefSeq" id="WP_132419246.1">
    <property type="nucleotide sequence ID" value="NZ_SKFG01000018.1"/>
</dbReference>
<dbReference type="OrthoDB" id="9815002at2"/>
<dbReference type="InterPro" id="IPR008258">
    <property type="entry name" value="Transglycosylase_SLT_dom_1"/>
</dbReference>
<evidence type="ECO:0000259" key="2">
    <source>
        <dbReference type="Pfam" id="PF01464"/>
    </source>
</evidence>
<name>A0A4R4E767_9BACL</name>
<dbReference type="EMBL" id="SKFG01000018">
    <property type="protein sequence ID" value="TCZ75566.1"/>
    <property type="molecule type" value="Genomic_DNA"/>
</dbReference>
<comment type="caution">
    <text evidence="3">The sequence shown here is derived from an EMBL/GenBank/DDBJ whole genome shotgun (WGS) entry which is preliminary data.</text>
</comment>
<proteinExistence type="inferred from homology"/>
<dbReference type="SUPFAM" id="SSF53955">
    <property type="entry name" value="Lysozyme-like"/>
    <property type="match status" value="1"/>
</dbReference>
<gene>
    <name evidence="3" type="ORF">E0485_16875</name>
</gene>
<accession>A0A4R4E767</accession>
<keyword evidence="4" id="KW-1185">Reference proteome</keyword>
<dbReference type="Pfam" id="PF01464">
    <property type="entry name" value="SLT"/>
    <property type="match status" value="1"/>
</dbReference>
<dbReference type="PANTHER" id="PTHR37423">
    <property type="entry name" value="SOLUBLE LYTIC MUREIN TRANSGLYCOSYLASE-RELATED"/>
    <property type="match status" value="1"/>
</dbReference>
<comment type="similarity">
    <text evidence="1">Belongs to the transglycosylase Slt family.</text>
</comment>
<dbReference type="CDD" id="cd16896">
    <property type="entry name" value="LT_Slt70-like"/>
    <property type="match status" value="1"/>
</dbReference>
<evidence type="ECO:0000313" key="4">
    <source>
        <dbReference type="Proteomes" id="UP000295418"/>
    </source>
</evidence>
<evidence type="ECO:0000313" key="3">
    <source>
        <dbReference type="EMBL" id="TCZ75566.1"/>
    </source>
</evidence>
<dbReference type="GO" id="GO:0000270">
    <property type="term" value="P:peptidoglycan metabolic process"/>
    <property type="evidence" value="ECO:0007669"/>
    <property type="project" value="InterPro"/>
</dbReference>
<sequence length="220" mass="24026">MNTIDPRVMKQLLQLKLLDQSDILSGSQRVNNDSSQEFNEVLGMLMQTGSIESSMQSEDSSDPLNALAPLNRAYSPYQLYAEASTYDDLINEASSKYGVDPALIRAVIKQESSFNPNATSHAGAKGLMQLMDSTGQGLGVVNPYDPSQNIDGGTKYLAGLLRKYDGQEAIALAAYNAGPSRVDRLGIRTEVDLSNKLQTLPTETQNYIRKVLHYKQAFAG</sequence>
<feature type="domain" description="Transglycosylase SLT" evidence="2">
    <location>
        <begin position="89"/>
        <end position="184"/>
    </location>
</feature>
<dbReference type="AlphaFoldDB" id="A0A4R4E767"/>